<proteinExistence type="predicted"/>
<organism evidence="1">
    <name type="scientific">Cucumis melo</name>
    <name type="common">Muskmelon</name>
    <dbReference type="NCBI Taxonomy" id="3656"/>
    <lineage>
        <taxon>Eukaryota</taxon>
        <taxon>Viridiplantae</taxon>
        <taxon>Streptophyta</taxon>
        <taxon>Embryophyta</taxon>
        <taxon>Tracheophyta</taxon>
        <taxon>Spermatophyta</taxon>
        <taxon>Magnoliopsida</taxon>
        <taxon>eudicotyledons</taxon>
        <taxon>Gunneridae</taxon>
        <taxon>Pentapetalae</taxon>
        <taxon>rosids</taxon>
        <taxon>fabids</taxon>
        <taxon>Cucurbitales</taxon>
        <taxon>Cucurbitaceae</taxon>
        <taxon>Benincaseae</taxon>
        <taxon>Cucumis</taxon>
    </lineage>
</organism>
<reference evidence="1" key="1">
    <citation type="submission" date="2023-03" db="UniProtKB">
        <authorList>
            <consortium name="EnsemblPlants"/>
        </authorList>
    </citation>
    <scope>IDENTIFICATION</scope>
</reference>
<dbReference type="Gene3D" id="3.40.50.1240">
    <property type="entry name" value="Phosphoglycerate mutase-like"/>
    <property type="match status" value="1"/>
</dbReference>
<protein>
    <submittedName>
        <fullName evidence="1">Uncharacterized protein</fullName>
    </submittedName>
</protein>
<sequence length="64" mass="7264">MDKAIDAKKENQVPGTYEKARLRFSHAETLIPFTCLLGLFLEDEEGPLISLTNNFANKACSYYH</sequence>
<evidence type="ECO:0000313" key="1">
    <source>
        <dbReference type="EnsemblPlants" id="MELO3C018376.2.1"/>
    </source>
</evidence>
<dbReference type="AlphaFoldDB" id="A0A9I9DGN3"/>
<name>A0A9I9DGN3_CUCME</name>
<dbReference type="InterPro" id="IPR029033">
    <property type="entry name" value="His_PPase_superfam"/>
</dbReference>
<accession>A0A9I9DGN3</accession>
<dbReference type="EnsemblPlants" id="MELO3C018376.2.1">
    <property type="protein sequence ID" value="MELO3C018376.2.1"/>
    <property type="gene ID" value="MELO3C018376.2"/>
</dbReference>
<dbReference type="Gramene" id="MELO3C018376.2.1">
    <property type="protein sequence ID" value="MELO3C018376.2.1"/>
    <property type="gene ID" value="MELO3C018376.2"/>
</dbReference>